<dbReference type="Gene3D" id="2.60.120.580">
    <property type="entry name" value="Acetamidase/Formamidase-like domains"/>
    <property type="match status" value="1"/>
</dbReference>
<name>A0A562IKE7_MICOL</name>
<sequence>MTHPLDDLVALTRFEQTTFAYQLSPVTPTIGTVRPGHPFTLMAQDASGNQLRRHTTPEDIDPHRLFPLSGPVRVEGVPAGSTVGIGILDIRCEPTGHVWTRPGLGFEGPDRLAVRSLRIEPPRIVDPSGLELTYQPHTGALGVLPAREVAGRTLGEYGGNLDVPNLGPGSALWVTSAVEGAGIFAGDVHAAIGDAEVCGTGVETPSEIDLVALTANWTVDHPTVMTPVQTWLIGIGESLEAAIADVLPTVIDRLAADRGLLRDQAYLLASLLLDIKICQVVNPLTSVAVSLRQGLDRCLVPAQAHTDFTTFRHRYIEGAHNAHR</sequence>
<dbReference type="PANTHER" id="PTHR31891:SF1">
    <property type="entry name" value="FORMAMIDASE C869.04-RELATED"/>
    <property type="match status" value="1"/>
</dbReference>
<keyword evidence="2" id="KW-1185">Reference proteome</keyword>
<dbReference type="EMBL" id="VLKE01000001">
    <property type="protein sequence ID" value="TWH71084.1"/>
    <property type="molecule type" value="Genomic_DNA"/>
</dbReference>
<dbReference type="Gene3D" id="3.10.28.20">
    <property type="entry name" value="Acetamidase/Formamidase-like domains"/>
    <property type="match status" value="1"/>
</dbReference>
<dbReference type="OrthoDB" id="9785236at2"/>
<dbReference type="InterPro" id="IPR004304">
    <property type="entry name" value="FmdA_AmdA"/>
</dbReference>
<dbReference type="SUPFAM" id="SSF141130">
    <property type="entry name" value="Acetamidase/Formamidase-like"/>
    <property type="match status" value="1"/>
</dbReference>
<dbReference type="GO" id="GO:0016811">
    <property type="term" value="F:hydrolase activity, acting on carbon-nitrogen (but not peptide) bonds, in linear amides"/>
    <property type="evidence" value="ECO:0007669"/>
    <property type="project" value="InterPro"/>
</dbReference>
<proteinExistence type="predicted"/>
<reference evidence="1 2" key="1">
    <citation type="submission" date="2019-07" db="EMBL/GenBank/DDBJ databases">
        <title>R&amp;d 2014.</title>
        <authorList>
            <person name="Klenk H.-P."/>
        </authorList>
    </citation>
    <scope>NUCLEOTIDE SEQUENCE [LARGE SCALE GENOMIC DNA]</scope>
    <source>
        <strain evidence="1 2">DSM 43868</strain>
    </source>
</reference>
<dbReference type="RefSeq" id="WP_145777199.1">
    <property type="nucleotide sequence ID" value="NZ_BAAATQ010000158.1"/>
</dbReference>
<dbReference type="Proteomes" id="UP000319825">
    <property type="component" value="Unassembled WGS sequence"/>
</dbReference>
<dbReference type="AlphaFoldDB" id="A0A562IKE7"/>
<evidence type="ECO:0000313" key="2">
    <source>
        <dbReference type="Proteomes" id="UP000319825"/>
    </source>
</evidence>
<dbReference type="PANTHER" id="PTHR31891">
    <property type="entry name" value="FORMAMIDASE C869.04-RELATED"/>
    <property type="match status" value="1"/>
</dbReference>
<comment type="caution">
    <text evidence="1">The sequence shown here is derived from an EMBL/GenBank/DDBJ whole genome shotgun (WGS) entry which is preliminary data.</text>
</comment>
<gene>
    <name evidence="1" type="ORF">JD77_06109</name>
</gene>
<accession>A0A562IKE7</accession>
<evidence type="ECO:0000313" key="1">
    <source>
        <dbReference type="EMBL" id="TWH71084.1"/>
    </source>
</evidence>
<protein>
    <submittedName>
        <fullName evidence="1">Amidase</fullName>
    </submittedName>
</protein>
<dbReference type="Pfam" id="PF03069">
    <property type="entry name" value="FmdA_AmdA"/>
    <property type="match status" value="2"/>
</dbReference>
<organism evidence="1 2">
    <name type="scientific">Micromonospora olivasterospora</name>
    <dbReference type="NCBI Taxonomy" id="1880"/>
    <lineage>
        <taxon>Bacteria</taxon>
        <taxon>Bacillati</taxon>
        <taxon>Actinomycetota</taxon>
        <taxon>Actinomycetes</taxon>
        <taxon>Micromonosporales</taxon>
        <taxon>Micromonosporaceae</taxon>
        <taxon>Micromonospora</taxon>
    </lineage>
</organism>